<keyword evidence="3" id="KW-0223">Dioxygenase</keyword>
<comment type="similarity">
    <text evidence="1">Belongs to the bacterial ring-hydroxylating dioxygenase beta subunit family.</text>
</comment>
<protein>
    <submittedName>
        <fullName evidence="3">3-phenylpropionate/cinnamic acid dioxygenase subunit beta</fullName>
    </submittedName>
</protein>
<dbReference type="AlphaFoldDB" id="A0A418YP52"/>
<dbReference type="PANTHER" id="PTHR41534:SF2">
    <property type="entry name" value="3-PHENYLPROPIONATE_CINNAMIC ACID DIOXYGENASE SUBUNIT BETA"/>
    <property type="match status" value="1"/>
</dbReference>
<reference evidence="3 4" key="1">
    <citation type="submission" date="2018-08" db="EMBL/GenBank/DDBJ databases">
        <title>Sphingobium sp. EO9.</title>
        <authorList>
            <person name="Park Y."/>
            <person name="Kim K.H."/>
            <person name="Jeon C.O."/>
        </authorList>
    </citation>
    <scope>NUCLEOTIDE SEQUENCE [LARGE SCALE GENOMIC DNA]</scope>
    <source>
        <strain evidence="3 4">EO9</strain>
    </source>
</reference>
<dbReference type="OrthoDB" id="7062869at2"/>
<accession>A0A418YP52</accession>
<proteinExistence type="inferred from homology"/>
<comment type="caution">
    <text evidence="3">The sequence shown here is derived from an EMBL/GenBank/DDBJ whole genome shotgun (WGS) entry which is preliminary data.</text>
</comment>
<sequence>MLESGVAPMSTESVTGLTQRLYHEARLLDAERFEDWLECMCNDVTYRMELKRRRFRADRSPPAAVGVGVVFNENLARLKLRIDRLRSGFVWAEDPPNFVRRVVSNVEVERADAENEAIVHSVIVIHRNRIDGLTRVLTAGRSDRWRMHADGWKLAAREIALDHAVLPDSNINVFF</sequence>
<dbReference type="RefSeq" id="WP_119748699.1">
    <property type="nucleotide sequence ID" value="NZ_QVRA01000019.1"/>
</dbReference>
<dbReference type="Proteomes" id="UP000283469">
    <property type="component" value="Unassembled WGS sequence"/>
</dbReference>
<dbReference type="InterPro" id="IPR000391">
    <property type="entry name" value="Rng_hydr_dOase-bsu"/>
</dbReference>
<dbReference type="EMBL" id="QVRA01000019">
    <property type="protein sequence ID" value="RJG53045.1"/>
    <property type="molecule type" value="Genomic_DNA"/>
</dbReference>
<evidence type="ECO:0000256" key="2">
    <source>
        <dbReference type="ARBA" id="ARBA00023002"/>
    </source>
</evidence>
<organism evidence="3 4">
    <name type="scientific">Sphingobium terrigena</name>
    <dbReference type="NCBI Taxonomy" id="2304063"/>
    <lineage>
        <taxon>Bacteria</taxon>
        <taxon>Pseudomonadati</taxon>
        <taxon>Pseudomonadota</taxon>
        <taxon>Alphaproteobacteria</taxon>
        <taxon>Sphingomonadales</taxon>
        <taxon>Sphingomonadaceae</taxon>
        <taxon>Sphingobium</taxon>
    </lineage>
</organism>
<dbReference type="Pfam" id="PF00866">
    <property type="entry name" value="Ring_hydroxyl_B"/>
    <property type="match status" value="1"/>
</dbReference>
<evidence type="ECO:0000313" key="4">
    <source>
        <dbReference type="Proteomes" id="UP000283469"/>
    </source>
</evidence>
<dbReference type="SUPFAM" id="SSF54427">
    <property type="entry name" value="NTF2-like"/>
    <property type="match status" value="1"/>
</dbReference>
<name>A0A418YP52_9SPHN</name>
<dbReference type="PANTHER" id="PTHR41534">
    <property type="entry name" value="BLR3401 PROTEIN"/>
    <property type="match status" value="1"/>
</dbReference>
<keyword evidence="2" id="KW-0560">Oxidoreductase</keyword>
<gene>
    <name evidence="3" type="ORF">D0Z70_17585</name>
</gene>
<dbReference type="GO" id="GO:0019380">
    <property type="term" value="P:3-phenylpropionate catabolic process"/>
    <property type="evidence" value="ECO:0007669"/>
    <property type="project" value="TreeGrafter"/>
</dbReference>
<keyword evidence="4" id="KW-1185">Reference proteome</keyword>
<dbReference type="InterPro" id="IPR032710">
    <property type="entry name" value="NTF2-like_dom_sf"/>
</dbReference>
<evidence type="ECO:0000313" key="3">
    <source>
        <dbReference type="EMBL" id="RJG53045.1"/>
    </source>
</evidence>
<dbReference type="NCBIfam" id="NF007479">
    <property type="entry name" value="PRK10069.1"/>
    <property type="match status" value="1"/>
</dbReference>
<dbReference type="CDD" id="cd00667">
    <property type="entry name" value="ring_hydroxylating_dioxygenases_beta"/>
    <property type="match status" value="1"/>
</dbReference>
<dbReference type="Gene3D" id="3.10.450.50">
    <property type="match status" value="1"/>
</dbReference>
<dbReference type="GO" id="GO:0051213">
    <property type="term" value="F:dioxygenase activity"/>
    <property type="evidence" value="ECO:0007669"/>
    <property type="project" value="UniProtKB-KW"/>
</dbReference>
<evidence type="ECO:0000256" key="1">
    <source>
        <dbReference type="ARBA" id="ARBA00009570"/>
    </source>
</evidence>